<accession>A0A2I0WEL8</accession>
<reference evidence="2 3" key="2">
    <citation type="journal article" date="2017" name="Nature">
        <title>The Apostasia genome and the evolution of orchids.</title>
        <authorList>
            <person name="Zhang G.Q."/>
            <person name="Liu K.W."/>
            <person name="Li Z."/>
            <person name="Lohaus R."/>
            <person name="Hsiao Y.Y."/>
            <person name="Niu S.C."/>
            <person name="Wang J.Y."/>
            <person name="Lin Y.C."/>
            <person name="Xu Q."/>
            <person name="Chen L.J."/>
            <person name="Yoshida K."/>
            <person name="Fujiwara S."/>
            <person name="Wang Z.W."/>
            <person name="Zhang Y.Q."/>
            <person name="Mitsuda N."/>
            <person name="Wang M."/>
            <person name="Liu G.H."/>
            <person name="Pecoraro L."/>
            <person name="Huang H.X."/>
            <person name="Xiao X.J."/>
            <person name="Lin M."/>
            <person name="Wu X.Y."/>
            <person name="Wu W.L."/>
            <person name="Chen Y.Y."/>
            <person name="Chang S.B."/>
            <person name="Sakamoto S."/>
            <person name="Ohme-Takagi M."/>
            <person name="Yagi M."/>
            <person name="Zeng S.J."/>
            <person name="Shen C.Y."/>
            <person name="Yeh C.M."/>
            <person name="Luo Y.B."/>
            <person name="Tsai W.C."/>
            <person name="Van de Peer Y."/>
            <person name="Liu Z.J."/>
        </authorList>
    </citation>
    <scope>NUCLEOTIDE SEQUENCE [LARGE SCALE GENOMIC DNA]</scope>
    <source>
        <tissue evidence="2">The whole plant</tissue>
    </source>
</reference>
<feature type="compositionally biased region" description="Basic and acidic residues" evidence="1">
    <location>
        <begin position="111"/>
        <end position="122"/>
    </location>
</feature>
<keyword evidence="3" id="KW-1185">Reference proteome</keyword>
<dbReference type="Proteomes" id="UP000233837">
    <property type="component" value="Unassembled WGS sequence"/>
</dbReference>
<sequence length="128" mass="13917">MSADEIVENELPLALEVVAGLEGGGDFIVGADEKPCVHAACAGTDRFPGRVLGLFSKHGIFGYDELCRFRQRSTKALDLADRKAVTPESGDHLAALKLTLHRVPPHTAHCFPERRNDRRAEEAAAPED</sequence>
<dbReference type="EMBL" id="KZ502694">
    <property type="protein sequence ID" value="PKU74111.1"/>
    <property type="molecule type" value="Genomic_DNA"/>
</dbReference>
<protein>
    <submittedName>
        <fullName evidence="2">Uncharacterized protein</fullName>
    </submittedName>
</protein>
<gene>
    <name evidence="2" type="ORF">MA16_Dca021976</name>
</gene>
<evidence type="ECO:0000313" key="2">
    <source>
        <dbReference type="EMBL" id="PKU74111.1"/>
    </source>
</evidence>
<name>A0A2I0WEL8_9ASPA</name>
<evidence type="ECO:0000313" key="3">
    <source>
        <dbReference type="Proteomes" id="UP000233837"/>
    </source>
</evidence>
<feature type="region of interest" description="Disordered" evidence="1">
    <location>
        <begin position="107"/>
        <end position="128"/>
    </location>
</feature>
<proteinExistence type="predicted"/>
<dbReference type="AlphaFoldDB" id="A0A2I0WEL8"/>
<evidence type="ECO:0000256" key="1">
    <source>
        <dbReference type="SAM" id="MobiDB-lite"/>
    </source>
</evidence>
<reference evidence="2 3" key="1">
    <citation type="journal article" date="2016" name="Sci. Rep.">
        <title>The Dendrobium catenatum Lindl. genome sequence provides insights into polysaccharide synthase, floral development and adaptive evolution.</title>
        <authorList>
            <person name="Zhang G.Q."/>
            <person name="Xu Q."/>
            <person name="Bian C."/>
            <person name="Tsai W.C."/>
            <person name="Yeh C.M."/>
            <person name="Liu K.W."/>
            <person name="Yoshida K."/>
            <person name="Zhang L.S."/>
            <person name="Chang S.B."/>
            <person name="Chen F."/>
            <person name="Shi Y."/>
            <person name="Su Y.Y."/>
            <person name="Zhang Y.Q."/>
            <person name="Chen L.J."/>
            <person name="Yin Y."/>
            <person name="Lin M."/>
            <person name="Huang H."/>
            <person name="Deng H."/>
            <person name="Wang Z.W."/>
            <person name="Zhu S.L."/>
            <person name="Zhao X."/>
            <person name="Deng C."/>
            <person name="Niu S.C."/>
            <person name="Huang J."/>
            <person name="Wang M."/>
            <person name="Liu G.H."/>
            <person name="Yang H.J."/>
            <person name="Xiao X.J."/>
            <person name="Hsiao Y.Y."/>
            <person name="Wu W.L."/>
            <person name="Chen Y.Y."/>
            <person name="Mitsuda N."/>
            <person name="Ohme-Takagi M."/>
            <person name="Luo Y.B."/>
            <person name="Van de Peer Y."/>
            <person name="Liu Z.J."/>
        </authorList>
    </citation>
    <scope>NUCLEOTIDE SEQUENCE [LARGE SCALE GENOMIC DNA]</scope>
    <source>
        <tissue evidence="2">The whole plant</tissue>
    </source>
</reference>
<organism evidence="2 3">
    <name type="scientific">Dendrobium catenatum</name>
    <dbReference type="NCBI Taxonomy" id="906689"/>
    <lineage>
        <taxon>Eukaryota</taxon>
        <taxon>Viridiplantae</taxon>
        <taxon>Streptophyta</taxon>
        <taxon>Embryophyta</taxon>
        <taxon>Tracheophyta</taxon>
        <taxon>Spermatophyta</taxon>
        <taxon>Magnoliopsida</taxon>
        <taxon>Liliopsida</taxon>
        <taxon>Asparagales</taxon>
        <taxon>Orchidaceae</taxon>
        <taxon>Epidendroideae</taxon>
        <taxon>Malaxideae</taxon>
        <taxon>Dendrobiinae</taxon>
        <taxon>Dendrobium</taxon>
    </lineage>
</organism>